<dbReference type="FunFam" id="1.20.1270.60:FF:000003">
    <property type="entry name" value="arfaptin-2 isoform X1"/>
    <property type="match status" value="1"/>
</dbReference>
<keyword evidence="5" id="KW-0472">Membrane</keyword>
<organism evidence="9">
    <name type="scientific">Centruroides hentzi</name>
    <dbReference type="NCBI Taxonomy" id="88313"/>
    <lineage>
        <taxon>Eukaryota</taxon>
        <taxon>Metazoa</taxon>
        <taxon>Ecdysozoa</taxon>
        <taxon>Arthropoda</taxon>
        <taxon>Chelicerata</taxon>
        <taxon>Arachnida</taxon>
        <taxon>Scorpiones</taxon>
        <taxon>Buthida</taxon>
        <taxon>Buthoidea</taxon>
        <taxon>Buthidae</taxon>
        <taxon>Centruroides</taxon>
    </lineage>
</organism>
<dbReference type="GO" id="GO:0019904">
    <property type="term" value="F:protein domain specific binding"/>
    <property type="evidence" value="ECO:0007669"/>
    <property type="project" value="InterPro"/>
</dbReference>
<dbReference type="GO" id="GO:0006886">
    <property type="term" value="P:intracellular protein transport"/>
    <property type="evidence" value="ECO:0007669"/>
    <property type="project" value="TreeGrafter"/>
</dbReference>
<dbReference type="EMBL" id="GFWZ01000045">
    <property type="protein sequence ID" value="MBW20035.1"/>
    <property type="molecule type" value="Transcribed_RNA"/>
</dbReference>
<evidence type="ECO:0000256" key="4">
    <source>
        <dbReference type="ARBA" id="ARBA00023034"/>
    </source>
</evidence>
<evidence type="ECO:0000256" key="5">
    <source>
        <dbReference type="ARBA" id="ARBA00023136"/>
    </source>
</evidence>
<dbReference type="Pfam" id="PF06456">
    <property type="entry name" value="Arfaptin"/>
    <property type="match status" value="1"/>
</dbReference>
<comment type="subcellular location">
    <subcellularLocation>
        <location evidence="1">Golgi apparatus membrane</location>
    </subcellularLocation>
    <subcellularLocation>
        <location evidence="2">Golgi apparatus</location>
        <location evidence="2">trans-Golgi network</location>
    </subcellularLocation>
</comment>
<keyword evidence="4" id="KW-0333">Golgi apparatus</keyword>
<dbReference type="SUPFAM" id="SSF103657">
    <property type="entry name" value="BAR/IMD domain-like"/>
    <property type="match status" value="1"/>
</dbReference>
<feature type="compositionally biased region" description="Polar residues" evidence="7">
    <location>
        <begin position="15"/>
        <end position="25"/>
    </location>
</feature>
<dbReference type="Gene3D" id="1.20.1270.60">
    <property type="entry name" value="Arfaptin homology (AH) domain/BAR domain"/>
    <property type="match status" value="1"/>
</dbReference>
<dbReference type="GO" id="GO:0034315">
    <property type="term" value="P:regulation of Arp2/3 complex-mediated actin nucleation"/>
    <property type="evidence" value="ECO:0007669"/>
    <property type="project" value="TreeGrafter"/>
</dbReference>
<dbReference type="InterPro" id="IPR027267">
    <property type="entry name" value="AH/BAR_dom_sf"/>
</dbReference>
<dbReference type="GO" id="GO:0005829">
    <property type="term" value="C:cytosol"/>
    <property type="evidence" value="ECO:0007669"/>
    <property type="project" value="UniProtKB-ARBA"/>
</dbReference>
<accession>A0A2I9LNR9</accession>
<dbReference type="GO" id="GO:0000139">
    <property type="term" value="C:Golgi membrane"/>
    <property type="evidence" value="ECO:0007669"/>
    <property type="project" value="UniProtKB-SubCell"/>
</dbReference>
<proteinExistence type="predicted"/>
<dbReference type="InterPro" id="IPR010504">
    <property type="entry name" value="AH_dom"/>
</dbReference>
<feature type="coiled-coil region" evidence="6">
    <location>
        <begin position="235"/>
        <end position="285"/>
    </location>
</feature>
<reference evidence="9" key="1">
    <citation type="journal article" date="2017" name="Toxicon">
        <title>Venom-gland transcriptomics and venom proteomics of the Hentz striped scorpion (Centruroides hentzi; Buthidae) reveal high toxin diversity in a harmless member of a lethal family.</title>
        <authorList>
            <person name="Ward M.J."/>
            <person name="Ellsworth S.A."/>
            <person name="Rokyta D.R."/>
        </authorList>
    </citation>
    <scope>NUCLEOTIDE SEQUENCE</scope>
    <source>
        <tissue evidence="9">Venom gland</tissue>
    </source>
</reference>
<dbReference type="GO" id="GO:0070273">
    <property type="term" value="F:phosphatidylinositol-4-phosphate binding"/>
    <property type="evidence" value="ECO:0007669"/>
    <property type="project" value="UniProtKB-ARBA"/>
</dbReference>
<evidence type="ECO:0000256" key="7">
    <source>
        <dbReference type="SAM" id="MobiDB-lite"/>
    </source>
</evidence>
<sequence>MSKLTSDYLDRNSVGQNLQNMSSLNDGFDNCDNLHPDKTDDDEPSLVQDTNSQYKAMPANTMWSSQIPPANTNIPLSSPSPVQNGEESKPQIAKVGQSKIDYLKQWSISTYKCTRQILSEKLGKGTRTIDIELEAQIEQLRETQRKYIYILRLVRALSSHFYHVVQTQQSLGEVFSDLAHKSPELQEEFLYNAETQRNLCKNGETLLGALHFFISSLSTLCNKTMDDTLLTIRQYENSRLEYDAYRTDLEELMQTAKSDSTSSKLEEARRNFSIYKEKYEKLRSDVCVKMKFLDENKVKVMHKQLLLLHNSVSAYFSGNQTMLETTLKQFNIKLKNPNSGELSWLEQ</sequence>
<name>A0A2I9LNR9_9SCOR</name>
<dbReference type="SMART" id="SM01015">
    <property type="entry name" value="Arfaptin"/>
    <property type="match status" value="1"/>
</dbReference>
<dbReference type="PROSITE" id="PS50870">
    <property type="entry name" value="AH"/>
    <property type="match status" value="1"/>
</dbReference>
<keyword evidence="3" id="KW-0597">Phosphoprotein</keyword>
<keyword evidence="6" id="KW-0175">Coiled coil</keyword>
<protein>
    <submittedName>
        <fullName evidence="9">Arfaptin-2</fullName>
    </submittedName>
</protein>
<dbReference type="AlphaFoldDB" id="A0A2I9LNR9"/>
<evidence type="ECO:0000256" key="6">
    <source>
        <dbReference type="SAM" id="Coils"/>
    </source>
</evidence>
<dbReference type="PANTHER" id="PTHR12141:SF5">
    <property type="entry name" value="ARFAPTIN"/>
    <property type="match status" value="1"/>
</dbReference>
<dbReference type="GO" id="GO:0032588">
    <property type="term" value="C:trans-Golgi network membrane"/>
    <property type="evidence" value="ECO:0007669"/>
    <property type="project" value="UniProtKB-ARBA"/>
</dbReference>
<evidence type="ECO:0000256" key="3">
    <source>
        <dbReference type="ARBA" id="ARBA00022553"/>
    </source>
</evidence>
<feature type="region of interest" description="Disordered" evidence="7">
    <location>
        <begin position="15"/>
        <end position="46"/>
    </location>
</feature>
<dbReference type="InterPro" id="IPR030798">
    <property type="entry name" value="Arfaptin_fam"/>
</dbReference>
<evidence type="ECO:0000256" key="1">
    <source>
        <dbReference type="ARBA" id="ARBA00004394"/>
    </source>
</evidence>
<evidence type="ECO:0000313" key="9">
    <source>
        <dbReference type="EMBL" id="MBW20035.1"/>
    </source>
</evidence>
<dbReference type="CDD" id="cd07660">
    <property type="entry name" value="BAR_Arfaptin"/>
    <property type="match status" value="1"/>
</dbReference>
<dbReference type="PANTHER" id="PTHR12141">
    <property type="entry name" value="ARFAPTIN-RELATED"/>
    <property type="match status" value="1"/>
</dbReference>
<evidence type="ECO:0000256" key="2">
    <source>
        <dbReference type="ARBA" id="ARBA00004601"/>
    </source>
</evidence>
<feature type="domain" description="AH" evidence="8">
    <location>
        <begin position="128"/>
        <end position="328"/>
    </location>
</feature>
<evidence type="ECO:0000259" key="8">
    <source>
        <dbReference type="PROSITE" id="PS50870"/>
    </source>
</evidence>